<evidence type="ECO:0000313" key="2">
    <source>
        <dbReference type="EMBL" id="ORZ19037.1"/>
    </source>
</evidence>
<proteinExistence type="predicted"/>
<feature type="compositionally biased region" description="Low complexity" evidence="1">
    <location>
        <begin position="98"/>
        <end position="109"/>
    </location>
</feature>
<dbReference type="AlphaFoldDB" id="A0A1X2IMN2"/>
<accession>A0A1X2IMN2</accession>
<keyword evidence="3" id="KW-1185">Reference proteome</keyword>
<name>A0A1X2IMN2_9FUNG</name>
<comment type="caution">
    <text evidence="2">The sequence shown here is derived from an EMBL/GenBank/DDBJ whole genome shotgun (WGS) entry which is preliminary data.</text>
</comment>
<feature type="compositionally biased region" description="Low complexity" evidence="1">
    <location>
        <begin position="394"/>
        <end position="417"/>
    </location>
</feature>
<gene>
    <name evidence="2" type="ORF">BCR42DRAFT_450167</name>
</gene>
<evidence type="ECO:0000313" key="3">
    <source>
        <dbReference type="Proteomes" id="UP000193560"/>
    </source>
</evidence>
<feature type="compositionally biased region" description="Polar residues" evidence="1">
    <location>
        <begin position="452"/>
        <end position="464"/>
    </location>
</feature>
<dbReference type="EMBL" id="MCGE01000008">
    <property type="protein sequence ID" value="ORZ19037.1"/>
    <property type="molecule type" value="Genomic_DNA"/>
</dbReference>
<feature type="compositionally biased region" description="Low complexity" evidence="1">
    <location>
        <begin position="251"/>
        <end position="265"/>
    </location>
</feature>
<organism evidence="2 3">
    <name type="scientific">Absidia repens</name>
    <dbReference type="NCBI Taxonomy" id="90262"/>
    <lineage>
        <taxon>Eukaryota</taxon>
        <taxon>Fungi</taxon>
        <taxon>Fungi incertae sedis</taxon>
        <taxon>Mucoromycota</taxon>
        <taxon>Mucoromycotina</taxon>
        <taxon>Mucoromycetes</taxon>
        <taxon>Mucorales</taxon>
        <taxon>Cunninghamellaceae</taxon>
        <taxon>Absidia</taxon>
    </lineage>
</organism>
<sequence>MDHECNTTKGSLHEEKPTLRRWSNCFGLVNRFRRLKNRFSLAQPNTDYAQQNSTRSHVYPQHQFQRHHSATTIATDSPYISSNETIEHDNRSPTTAYHLSLSNTPTSSLSPPPRHSHHHFGRADYALHDVSGYCQRECQPLNTSTCHRAQKMTLRLSLDTESYDQQQYSNSNSNNSVTDSCVDVASMTDSLRIYHGADLGSTLHAESNSSTISNYSSLVTDARPAPPCRSGTLGQYKTIKDETSLPPPLPSASTSSTSSSSNLTSIDIPLKERRRRRSPLMFADNDKLTLPIPRNDIINIQYSNNSSMNSKQTTGLGPSSATAAGSVVRALTPNSDDYNAILKSREKAMQQLEGIQKATGKVVSMARIAPTRLLDEQLKTDDNDTSALVLQQQQQQQQRTVTPTITPTGPLLTSTTTDSSNNDKTVVIPAFLPTPSSFPPPQHHHPSPSVYLPSTPNSMNSSYL</sequence>
<protein>
    <submittedName>
        <fullName evidence="2">Uncharacterized protein</fullName>
    </submittedName>
</protein>
<feature type="region of interest" description="Disordered" evidence="1">
    <location>
        <begin position="85"/>
        <end position="119"/>
    </location>
</feature>
<feature type="region of interest" description="Disordered" evidence="1">
    <location>
        <begin position="240"/>
        <end position="265"/>
    </location>
</feature>
<evidence type="ECO:0000256" key="1">
    <source>
        <dbReference type="SAM" id="MobiDB-lite"/>
    </source>
</evidence>
<dbReference type="OrthoDB" id="2287289at2759"/>
<feature type="region of interest" description="Disordered" evidence="1">
    <location>
        <begin position="394"/>
        <end position="464"/>
    </location>
</feature>
<reference evidence="2 3" key="1">
    <citation type="submission" date="2016-07" db="EMBL/GenBank/DDBJ databases">
        <title>Pervasive Adenine N6-methylation of Active Genes in Fungi.</title>
        <authorList>
            <consortium name="DOE Joint Genome Institute"/>
            <person name="Mondo S.J."/>
            <person name="Dannebaum R.O."/>
            <person name="Kuo R.C."/>
            <person name="Labutti K."/>
            <person name="Haridas S."/>
            <person name="Kuo A."/>
            <person name="Salamov A."/>
            <person name="Ahrendt S.R."/>
            <person name="Lipzen A."/>
            <person name="Sullivan W."/>
            <person name="Andreopoulos W.B."/>
            <person name="Clum A."/>
            <person name="Lindquist E."/>
            <person name="Daum C."/>
            <person name="Ramamoorthy G.K."/>
            <person name="Gryganskyi A."/>
            <person name="Culley D."/>
            <person name="Magnuson J.K."/>
            <person name="James T.Y."/>
            <person name="O'Malley M.A."/>
            <person name="Stajich J.E."/>
            <person name="Spatafora J.W."/>
            <person name="Visel A."/>
            <person name="Grigoriev I.V."/>
        </authorList>
    </citation>
    <scope>NUCLEOTIDE SEQUENCE [LARGE SCALE GENOMIC DNA]</scope>
    <source>
        <strain evidence="2 3">NRRL 1336</strain>
    </source>
</reference>
<dbReference type="Proteomes" id="UP000193560">
    <property type="component" value="Unassembled WGS sequence"/>
</dbReference>